<accession>A0ABY1ZJG1</accession>
<keyword evidence="4" id="KW-0411">Iron-sulfur</keyword>
<evidence type="ECO:0000313" key="7">
    <source>
        <dbReference type="Proteomes" id="UP000313645"/>
    </source>
</evidence>
<dbReference type="RefSeq" id="WP_131483528.1">
    <property type="nucleotide sequence ID" value="NZ_SJDL01000039.1"/>
</dbReference>
<evidence type="ECO:0000256" key="2">
    <source>
        <dbReference type="ARBA" id="ARBA00022723"/>
    </source>
</evidence>
<evidence type="ECO:0000256" key="4">
    <source>
        <dbReference type="ARBA" id="ARBA00023014"/>
    </source>
</evidence>
<dbReference type="PROSITE" id="PS51296">
    <property type="entry name" value="RIESKE"/>
    <property type="match status" value="1"/>
</dbReference>
<keyword evidence="1" id="KW-0001">2Fe-2S</keyword>
<gene>
    <name evidence="6" type="ORF">EZI54_19325</name>
</gene>
<keyword evidence="2" id="KW-0479">Metal-binding</keyword>
<keyword evidence="7" id="KW-1185">Reference proteome</keyword>
<dbReference type="PANTHER" id="PTHR40261:SF1">
    <property type="entry name" value="RIESKE DOMAIN-CONTAINING PROTEIN"/>
    <property type="match status" value="1"/>
</dbReference>
<proteinExistence type="predicted"/>
<organism evidence="6 7">
    <name type="scientific">Marinobacter halodurans</name>
    <dbReference type="NCBI Taxonomy" id="2528979"/>
    <lineage>
        <taxon>Bacteria</taxon>
        <taxon>Pseudomonadati</taxon>
        <taxon>Pseudomonadota</taxon>
        <taxon>Gammaproteobacteria</taxon>
        <taxon>Pseudomonadales</taxon>
        <taxon>Marinobacteraceae</taxon>
        <taxon>Marinobacter</taxon>
    </lineage>
</organism>
<dbReference type="Proteomes" id="UP000313645">
    <property type="component" value="Unassembled WGS sequence"/>
</dbReference>
<dbReference type="EMBL" id="SJDL01000039">
    <property type="protein sequence ID" value="TBW49674.1"/>
    <property type="molecule type" value="Genomic_DNA"/>
</dbReference>
<feature type="domain" description="Rieske" evidence="5">
    <location>
        <begin position="3"/>
        <end position="106"/>
    </location>
</feature>
<dbReference type="CDD" id="cd03467">
    <property type="entry name" value="Rieske"/>
    <property type="match status" value="1"/>
</dbReference>
<dbReference type="InterPro" id="IPR036922">
    <property type="entry name" value="Rieske_2Fe-2S_sf"/>
</dbReference>
<evidence type="ECO:0000256" key="1">
    <source>
        <dbReference type="ARBA" id="ARBA00022714"/>
    </source>
</evidence>
<comment type="caution">
    <text evidence="6">The sequence shown here is derived from an EMBL/GenBank/DDBJ whole genome shotgun (WGS) entry which is preliminary data.</text>
</comment>
<dbReference type="InterPro" id="IPR017941">
    <property type="entry name" value="Rieske_2Fe-2S"/>
</dbReference>
<dbReference type="Gene3D" id="2.102.10.10">
    <property type="entry name" value="Rieske [2Fe-2S] iron-sulphur domain"/>
    <property type="match status" value="1"/>
</dbReference>
<dbReference type="PANTHER" id="PTHR40261">
    <property type="match status" value="1"/>
</dbReference>
<sequence>MTATLTLPDDLADNECRQFDLPGESHSAFVIRHRGQVYAYRNACPHLGIALNWLPDQFMDPDRCFIQCANHNALFTVDDGHCITGPCAGDTLTPLPVARRDGKLVIDIA</sequence>
<protein>
    <submittedName>
        <fullName evidence="6">Rieske (2Fe-2S) protein</fullName>
    </submittedName>
</protein>
<reference evidence="6 7" key="1">
    <citation type="submission" date="2019-02" db="EMBL/GenBank/DDBJ databases">
        <title>Marinobacter halodurans sp. nov., a marine bacterium isolated from sea tidal flat.</title>
        <authorList>
            <person name="Yoo Y."/>
            <person name="Lee D.W."/>
            <person name="Kim B.S."/>
            <person name="Kim J.-J."/>
        </authorList>
    </citation>
    <scope>NUCLEOTIDE SEQUENCE [LARGE SCALE GENOMIC DNA]</scope>
    <source>
        <strain evidence="6 7">YJ-S3-2</strain>
    </source>
</reference>
<name>A0ABY1ZJG1_9GAMM</name>
<dbReference type="Pfam" id="PF00355">
    <property type="entry name" value="Rieske"/>
    <property type="match status" value="1"/>
</dbReference>
<evidence type="ECO:0000313" key="6">
    <source>
        <dbReference type="EMBL" id="TBW49674.1"/>
    </source>
</evidence>
<keyword evidence="3" id="KW-0408">Iron</keyword>
<evidence type="ECO:0000256" key="3">
    <source>
        <dbReference type="ARBA" id="ARBA00023004"/>
    </source>
</evidence>
<dbReference type="SUPFAM" id="SSF50022">
    <property type="entry name" value="ISP domain"/>
    <property type="match status" value="1"/>
</dbReference>
<evidence type="ECO:0000259" key="5">
    <source>
        <dbReference type="PROSITE" id="PS51296"/>
    </source>
</evidence>